<reference evidence="4" key="1">
    <citation type="submission" date="2018-12" db="EMBL/GenBank/DDBJ databases">
        <authorList>
            <person name="Syme R.A."/>
            <person name="Farfan-Caceres L."/>
            <person name="Lichtenzveig J."/>
        </authorList>
    </citation>
    <scope>NUCLEOTIDE SEQUENCE</scope>
    <source>
        <strain evidence="4">Al4</strain>
    </source>
</reference>
<dbReference type="EMBL" id="RZGK01000023">
    <property type="protein sequence ID" value="KAF9690724.1"/>
    <property type="molecule type" value="Genomic_DNA"/>
</dbReference>
<dbReference type="OrthoDB" id="8062037at2759"/>
<dbReference type="PROSITE" id="PS50089">
    <property type="entry name" value="ZF_RING_2"/>
    <property type="match status" value="2"/>
</dbReference>
<feature type="domain" description="RING-type" evidence="3">
    <location>
        <begin position="349"/>
        <end position="402"/>
    </location>
</feature>
<feature type="region of interest" description="Disordered" evidence="2">
    <location>
        <begin position="120"/>
        <end position="169"/>
    </location>
</feature>
<protein>
    <recommendedName>
        <fullName evidence="3">RING-type domain-containing protein</fullName>
    </recommendedName>
</protein>
<dbReference type="AlphaFoldDB" id="A0A8H7ISP0"/>
<dbReference type="PANTHER" id="PTHR21540:SF0">
    <property type="entry name" value="PHD FAMILY PROTEIN"/>
    <property type="match status" value="1"/>
</dbReference>
<dbReference type="SMART" id="SM00184">
    <property type="entry name" value="RING"/>
    <property type="match status" value="2"/>
</dbReference>
<evidence type="ECO:0000313" key="5">
    <source>
        <dbReference type="Proteomes" id="UP000651452"/>
    </source>
</evidence>
<dbReference type="InterPro" id="IPR001841">
    <property type="entry name" value="Znf_RING"/>
</dbReference>
<gene>
    <name evidence="4" type="ORF">EKO04_011416</name>
</gene>
<evidence type="ECO:0000256" key="1">
    <source>
        <dbReference type="PROSITE-ProRule" id="PRU00175"/>
    </source>
</evidence>
<dbReference type="GO" id="GO:0061630">
    <property type="term" value="F:ubiquitin protein ligase activity"/>
    <property type="evidence" value="ECO:0007669"/>
    <property type="project" value="InterPro"/>
</dbReference>
<keyword evidence="1" id="KW-0863">Zinc-finger</keyword>
<dbReference type="GO" id="GO:0008270">
    <property type="term" value="F:zinc ion binding"/>
    <property type="evidence" value="ECO:0007669"/>
    <property type="project" value="UniProtKB-KW"/>
</dbReference>
<reference evidence="4" key="2">
    <citation type="submission" date="2020-09" db="EMBL/GenBank/DDBJ databases">
        <title>Reference genome assembly for Australian Ascochyta lentis isolate Al4.</title>
        <authorList>
            <person name="Lee R.C."/>
            <person name="Farfan-Caceres L.M."/>
            <person name="Debler J.W."/>
            <person name="Williams A.H."/>
            <person name="Henares B.M."/>
        </authorList>
    </citation>
    <scope>NUCLEOTIDE SEQUENCE</scope>
    <source>
        <strain evidence="4">Al4</strain>
    </source>
</reference>
<keyword evidence="1" id="KW-0862">Zinc</keyword>
<dbReference type="Gene3D" id="3.30.40.10">
    <property type="entry name" value="Zinc/RING finger domain, C3HC4 (zinc finger)"/>
    <property type="match status" value="2"/>
</dbReference>
<feature type="compositionally biased region" description="Low complexity" evidence="2">
    <location>
        <begin position="224"/>
        <end position="241"/>
    </location>
</feature>
<dbReference type="Proteomes" id="UP000651452">
    <property type="component" value="Unassembled WGS sequence"/>
</dbReference>
<feature type="region of interest" description="Disordered" evidence="2">
    <location>
        <begin position="205"/>
        <end position="254"/>
    </location>
</feature>
<organism evidence="4 5">
    <name type="scientific">Ascochyta lentis</name>
    <dbReference type="NCBI Taxonomy" id="205686"/>
    <lineage>
        <taxon>Eukaryota</taxon>
        <taxon>Fungi</taxon>
        <taxon>Dikarya</taxon>
        <taxon>Ascomycota</taxon>
        <taxon>Pezizomycotina</taxon>
        <taxon>Dothideomycetes</taxon>
        <taxon>Pleosporomycetidae</taxon>
        <taxon>Pleosporales</taxon>
        <taxon>Pleosporineae</taxon>
        <taxon>Didymellaceae</taxon>
        <taxon>Ascochyta</taxon>
    </lineage>
</organism>
<proteinExistence type="predicted"/>
<comment type="caution">
    <text evidence="4">The sequence shown here is derived from an EMBL/GenBank/DDBJ whole genome shotgun (WGS) entry which is preliminary data.</text>
</comment>
<dbReference type="SUPFAM" id="SSF57850">
    <property type="entry name" value="RING/U-box"/>
    <property type="match status" value="1"/>
</dbReference>
<feature type="compositionally biased region" description="Polar residues" evidence="2">
    <location>
        <begin position="134"/>
        <end position="146"/>
    </location>
</feature>
<feature type="domain" description="RING-type" evidence="3">
    <location>
        <begin position="431"/>
        <end position="480"/>
    </location>
</feature>
<name>A0A8H7ISP0_9PLEO</name>
<evidence type="ECO:0000259" key="3">
    <source>
        <dbReference type="PROSITE" id="PS50089"/>
    </source>
</evidence>
<keyword evidence="1" id="KW-0479">Metal-binding</keyword>
<dbReference type="PANTHER" id="PTHR21540">
    <property type="entry name" value="RING FINGER AND SWIM DOMAIN-CONTAINING PROTEIN 2"/>
    <property type="match status" value="1"/>
</dbReference>
<evidence type="ECO:0000313" key="4">
    <source>
        <dbReference type="EMBL" id="KAF9690724.1"/>
    </source>
</evidence>
<evidence type="ECO:0000256" key="2">
    <source>
        <dbReference type="SAM" id="MobiDB-lite"/>
    </source>
</evidence>
<keyword evidence="5" id="KW-1185">Reference proteome</keyword>
<dbReference type="InterPro" id="IPR013083">
    <property type="entry name" value="Znf_RING/FYVE/PHD"/>
</dbReference>
<accession>A0A8H7ISP0</accession>
<sequence>MSSISSRSVSHASISTLGHQWEPQQVLGLHDDGRCVGHAPSMGRKCRNPINKVNLSIFDNIVNELSLQPLDAALLRPDLERLARRGLCLRNHQGQVDDMVRKWVQKIKDAVCRLIPSARRTATDTQSRTDTRGTTDSFATARSNRTPGPRRANPSPPISSPPTSSLSTLQSEAEILERSIATMQQTINIAMRRLQQLQPRPPIVDIAPSTARVPTSGIPSLHLSRAPSTASTASLATSHDSGNATDPLRSPSLGRSIPSPYSSLLYEPPATGADRGVAFDWDSDSGSDDDFRPLPPLTFDLIRRHISQFGAPVLPASAQTATAPTRSALGAIPCCTATHVRRLPLSDECPICYSGEPLSAHPAPELIWCTSSCGRTVHKSCFNDWRTQCLATGRDSDCPVCRADWDRSCACGGLSNCTSVHAHRKATSSPCPVCREDMKDDEQLEWCKDSCGQNVHKECADAWAAQRLVSGRRANCTVCRAPWVEECGC</sequence>
<dbReference type="InterPro" id="IPR039903">
    <property type="entry name" value="Zswim2"/>
</dbReference>